<gene>
    <name evidence="2" type="ORF">CSTERTH_00030</name>
</gene>
<evidence type="ECO:0000313" key="3">
    <source>
        <dbReference type="Proteomes" id="UP000092971"/>
    </source>
</evidence>
<dbReference type="EMBL" id="CP014672">
    <property type="protein sequence ID" value="ANW97537.1"/>
    <property type="molecule type" value="Genomic_DNA"/>
</dbReference>
<evidence type="ECO:0000313" key="2">
    <source>
        <dbReference type="EMBL" id="ANW97537.1"/>
    </source>
</evidence>
<organism evidence="2 3">
    <name type="scientific">Thermoclostridium stercorarium subsp. thermolacticum DSM 2910</name>
    <dbReference type="NCBI Taxonomy" id="1121336"/>
    <lineage>
        <taxon>Bacteria</taxon>
        <taxon>Bacillati</taxon>
        <taxon>Bacillota</taxon>
        <taxon>Clostridia</taxon>
        <taxon>Eubacteriales</taxon>
        <taxon>Oscillospiraceae</taxon>
        <taxon>Thermoclostridium</taxon>
    </lineage>
</organism>
<keyword evidence="1" id="KW-0472">Membrane</keyword>
<feature type="transmembrane region" description="Helical" evidence="1">
    <location>
        <begin position="49"/>
        <end position="66"/>
    </location>
</feature>
<reference evidence="2 3" key="1">
    <citation type="submission" date="2016-02" db="EMBL/GenBank/DDBJ databases">
        <title>Comparison of Clostridium stercorarium subspecies using comparative genomics and transcriptomics.</title>
        <authorList>
            <person name="Schellenberg J."/>
            <person name="Thallinger G."/>
            <person name="Levin D.B."/>
            <person name="Zhang X."/>
            <person name="Alvare G."/>
            <person name="Fristensky B."/>
            <person name="Sparling R."/>
        </authorList>
    </citation>
    <scope>NUCLEOTIDE SEQUENCE [LARGE SCALE GENOMIC DNA]</scope>
    <source>
        <strain evidence="2 3">DSM 2910</strain>
    </source>
</reference>
<feature type="transmembrane region" description="Helical" evidence="1">
    <location>
        <begin position="17"/>
        <end position="43"/>
    </location>
</feature>
<proteinExistence type="predicted"/>
<protein>
    <submittedName>
        <fullName evidence="2">Uncharacterized protein</fullName>
    </submittedName>
</protein>
<keyword evidence="1" id="KW-1133">Transmembrane helix</keyword>
<keyword evidence="1" id="KW-0812">Transmembrane</keyword>
<dbReference type="AlphaFoldDB" id="A0A1B1Y9T7"/>
<evidence type="ECO:0000256" key="1">
    <source>
        <dbReference type="SAM" id="Phobius"/>
    </source>
</evidence>
<accession>A0A1B1Y9T7</accession>
<name>A0A1B1Y9T7_THEST</name>
<sequence>MAYADSINEILYHNHKIFFCSIIIFYKKVLFDIVSAAIFLFLYLPITKYYYAYFSITVLNNFLLFYT</sequence>
<dbReference type="Proteomes" id="UP000092971">
    <property type="component" value="Chromosome"/>
</dbReference>